<dbReference type="Pfam" id="PF03982">
    <property type="entry name" value="DAGAT"/>
    <property type="match status" value="1"/>
</dbReference>
<name>A0ABX8S6W2_9ACTN</name>
<evidence type="ECO:0000313" key="4">
    <source>
        <dbReference type="EMBL" id="QXQ13583.1"/>
    </source>
</evidence>
<gene>
    <name evidence="4" type="ORF">KV203_17495</name>
</gene>
<dbReference type="RefSeq" id="WP_157079975.1">
    <property type="nucleotide sequence ID" value="NZ_CBCRUZ010000007.1"/>
</dbReference>
<dbReference type="PANTHER" id="PTHR22753">
    <property type="entry name" value="TRANSMEMBRANE PROTEIN 68"/>
    <property type="match status" value="1"/>
</dbReference>
<evidence type="ECO:0000256" key="3">
    <source>
        <dbReference type="SAM" id="MobiDB-lite"/>
    </source>
</evidence>
<proteinExistence type="predicted"/>
<evidence type="ECO:0000313" key="5">
    <source>
        <dbReference type="Proteomes" id="UP000887023"/>
    </source>
</evidence>
<evidence type="ECO:0000256" key="2">
    <source>
        <dbReference type="ARBA" id="ARBA00023315"/>
    </source>
</evidence>
<dbReference type="GO" id="GO:0016746">
    <property type="term" value="F:acyltransferase activity"/>
    <property type="evidence" value="ECO:0007669"/>
    <property type="project" value="UniProtKB-KW"/>
</dbReference>
<accession>A0ABX8S6W2</accession>
<feature type="compositionally biased region" description="Acidic residues" evidence="3">
    <location>
        <begin position="23"/>
        <end position="34"/>
    </location>
</feature>
<keyword evidence="1" id="KW-0808">Transferase</keyword>
<reference evidence="4" key="1">
    <citation type="submission" date="2021-07" db="EMBL/GenBank/DDBJ databases">
        <title>Candidatus Kaistella beijingensis sp. nov. isolated from a municipal wastewater treatment plant is involved in sludge foaming.</title>
        <authorList>
            <person name="Song Y."/>
            <person name="Liu S.-J."/>
        </authorList>
    </citation>
    <scope>NUCLEOTIDE SEQUENCE</scope>
    <source>
        <strain evidence="4">DSM 43998</strain>
    </source>
</reference>
<evidence type="ECO:0000256" key="1">
    <source>
        <dbReference type="ARBA" id="ARBA00022679"/>
    </source>
</evidence>
<dbReference type="InterPro" id="IPR007130">
    <property type="entry name" value="DAGAT"/>
</dbReference>
<sequence>MNASDNAPSSDAERLSQALRDIVDEDRDREDSDGTADPVRMALSLVRKLGVDFVRRYNRLDIDGTADPAIEGPVLFVANHGFGGLFDLNILAIFAALTELGVEQDVVMLTHQSAWTLKVGKYIEPLGARPASRESAEAAFAAGAHVLVLPGGDLDAFKTWSDRNKIVFGGRRGFVRLALDAGVPIVPIVTAGGGESVISLSSGARLARVLGLDKSFRLKAMPITLSFPLGLSVGGAGMLPYVPLPTKLSTSVLPPMTARDEESAEAFGDRIEALMQDKLTAMTENRTAFLG</sequence>
<organism evidence="4 5">
    <name type="scientific">Skermania pinensis</name>
    <dbReference type="NCBI Taxonomy" id="39122"/>
    <lineage>
        <taxon>Bacteria</taxon>
        <taxon>Bacillati</taxon>
        <taxon>Actinomycetota</taxon>
        <taxon>Actinomycetes</taxon>
        <taxon>Mycobacteriales</taxon>
        <taxon>Gordoniaceae</taxon>
        <taxon>Skermania</taxon>
    </lineage>
</organism>
<dbReference type="Proteomes" id="UP000887023">
    <property type="component" value="Chromosome"/>
</dbReference>
<feature type="region of interest" description="Disordered" evidence="3">
    <location>
        <begin position="1"/>
        <end position="36"/>
    </location>
</feature>
<dbReference type="EMBL" id="CP079105">
    <property type="protein sequence ID" value="QXQ13583.1"/>
    <property type="molecule type" value="Genomic_DNA"/>
</dbReference>
<keyword evidence="5" id="KW-1185">Reference proteome</keyword>
<dbReference type="PANTHER" id="PTHR22753:SF14">
    <property type="entry name" value="MONOACYLGLYCEROL_DIACYLGLYCEROL O-ACYLTRANSFERASE"/>
    <property type="match status" value="1"/>
</dbReference>
<protein>
    <submittedName>
        <fullName evidence="4">1-acyl-sn-glycerol-3-phosphate acyltransferase</fullName>
    </submittedName>
</protein>
<keyword evidence="2 4" id="KW-0012">Acyltransferase</keyword>